<protein>
    <submittedName>
        <fullName evidence="3">Glycosyltransferase family 4 protein</fullName>
    </submittedName>
</protein>
<reference evidence="3 4" key="1">
    <citation type="journal article" date="2019" name="Nat. Microbiol.">
        <title>Mediterranean grassland soil C-N compound turnover is dependent on rainfall and depth, and is mediated by genomically divergent microorganisms.</title>
        <authorList>
            <person name="Diamond S."/>
            <person name="Andeer P.F."/>
            <person name="Li Z."/>
            <person name="Crits-Christoph A."/>
            <person name="Burstein D."/>
            <person name="Anantharaman K."/>
            <person name="Lane K.R."/>
            <person name="Thomas B.C."/>
            <person name="Pan C."/>
            <person name="Northen T.R."/>
            <person name="Banfield J.F."/>
        </authorList>
    </citation>
    <scope>NUCLEOTIDE SEQUENCE [LARGE SCALE GENOMIC DNA]</scope>
    <source>
        <strain evidence="3">WS_1</strain>
    </source>
</reference>
<dbReference type="EMBL" id="VBOR01000060">
    <property type="protein sequence ID" value="TMQ49194.1"/>
    <property type="molecule type" value="Genomic_DNA"/>
</dbReference>
<sequence length="381" mass="40641">MPRPTRVAIDLRPLSRGPSTGIGLILSQILEELPARGFEFIGVSDRPVPSAAVTESIEVHAGRSSDGRIRWETRELPGILRAIQPQPDLFHATWNHGVPPGLPFPSILSLHDVIPWIAPARVPWPWPGALHQWLYRRQVRESARNAAAIVTLSEASRGHIVERIPEAASKIEVIPCAVPRWLGPATPEAAASARERFGGRYWLYLGGFDPRKGVDLLVEAMGIAFPGGRGAPALVLAGAENRLAADLARSAAGHGLRVSLPGYVPDAEISGLLGGAELFVYPSRHEGFGIPPLLAMAVGTPSVASDIPAIREVVGDAAVLFPSGDARALASRLADAAKDPASLAPLARRGKERAARFSVEALAERMIRAYERAAGTRAEST</sequence>
<dbReference type="SUPFAM" id="SSF53756">
    <property type="entry name" value="UDP-Glycosyltransferase/glycogen phosphorylase"/>
    <property type="match status" value="1"/>
</dbReference>
<dbReference type="Proteomes" id="UP000316292">
    <property type="component" value="Unassembled WGS sequence"/>
</dbReference>
<accession>A0A538SCU6</accession>
<dbReference type="Pfam" id="PF13439">
    <property type="entry name" value="Glyco_transf_4"/>
    <property type="match status" value="1"/>
</dbReference>
<dbReference type="CDD" id="cd03809">
    <property type="entry name" value="GT4_MtfB-like"/>
    <property type="match status" value="1"/>
</dbReference>
<dbReference type="PANTHER" id="PTHR46401:SF2">
    <property type="entry name" value="GLYCOSYLTRANSFERASE WBBK-RELATED"/>
    <property type="match status" value="1"/>
</dbReference>
<keyword evidence="1 3" id="KW-0808">Transferase</keyword>
<feature type="domain" description="Glycosyltransferase subfamily 4-like N-terminal" evidence="2">
    <location>
        <begin position="21"/>
        <end position="178"/>
    </location>
</feature>
<evidence type="ECO:0000256" key="1">
    <source>
        <dbReference type="ARBA" id="ARBA00022679"/>
    </source>
</evidence>
<dbReference type="Pfam" id="PF13692">
    <property type="entry name" value="Glyco_trans_1_4"/>
    <property type="match status" value="1"/>
</dbReference>
<dbReference type="GO" id="GO:0016757">
    <property type="term" value="F:glycosyltransferase activity"/>
    <property type="evidence" value="ECO:0007669"/>
    <property type="project" value="TreeGrafter"/>
</dbReference>
<evidence type="ECO:0000259" key="2">
    <source>
        <dbReference type="Pfam" id="PF13439"/>
    </source>
</evidence>
<dbReference type="GO" id="GO:0009103">
    <property type="term" value="P:lipopolysaccharide biosynthetic process"/>
    <property type="evidence" value="ECO:0007669"/>
    <property type="project" value="TreeGrafter"/>
</dbReference>
<dbReference type="Gene3D" id="3.40.50.2000">
    <property type="entry name" value="Glycogen Phosphorylase B"/>
    <property type="match status" value="2"/>
</dbReference>
<evidence type="ECO:0000313" key="3">
    <source>
        <dbReference type="EMBL" id="TMQ49194.1"/>
    </source>
</evidence>
<dbReference type="AlphaFoldDB" id="A0A538SCU6"/>
<proteinExistence type="predicted"/>
<dbReference type="InterPro" id="IPR028098">
    <property type="entry name" value="Glyco_trans_4-like_N"/>
</dbReference>
<name>A0A538SCU6_UNCEI</name>
<dbReference type="PANTHER" id="PTHR46401">
    <property type="entry name" value="GLYCOSYLTRANSFERASE WBBK-RELATED"/>
    <property type="match status" value="1"/>
</dbReference>
<organism evidence="3 4">
    <name type="scientific">Eiseniibacteriota bacterium</name>
    <dbReference type="NCBI Taxonomy" id="2212470"/>
    <lineage>
        <taxon>Bacteria</taxon>
        <taxon>Candidatus Eiseniibacteriota</taxon>
    </lineage>
</organism>
<comment type="caution">
    <text evidence="3">The sequence shown here is derived from an EMBL/GenBank/DDBJ whole genome shotgun (WGS) entry which is preliminary data.</text>
</comment>
<evidence type="ECO:0000313" key="4">
    <source>
        <dbReference type="Proteomes" id="UP000316292"/>
    </source>
</evidence>
<gene>
    <name evidence="3" type="ORF">E6K71_05490</name>
</gene>